<organism evidence="2 3">
    <name type="scientific">Mycobacterium ostraviense</name>
    <dbReference type="NCBI Taxonomy" id="2738409"/>
    <lineage>
        <taxon>Bacteria</taxon>
        <taxon>Bacillati</taxon>
        <taxon>Actinomycetota</taxon>
        <taxon>Actinomycetes</taxon>
        <taxon>Mycobacteriales</taxon>
        <taxon>Mycobacteriaceae</taxon>
        <taxon>Mycobacterium</taxon>
    </lineage>
</organism>
<evidence type="ECO:0000313" key="3">
    <source>
        <dbReference type="Proteomes" id="UP000077342"/>
    </source>
</evidence>
<keyword evidence="1" id="KW-0812">Transmembrane</keyword>
<dbReference type="Pfam" id="PF10011">
    <property type="entry name" value="DUF2254"/>
    <property type="match status" value="1"/>
</dbReference>
<dbReference type="RefSeq" id="WP_075513638.1">
    <property type="nucleotide sequence ID" value="NZ_CP089224.1"/>
</dbReference>
<feature type="transmembrane region" description="Helical" evidence="1">
    <location>
        <begin position="111"/>
        <end position="131"/>
    </location>
</feature>
<dbReference type="EMBL" id="LWCI01000183">
    <property type="protein sequence ID" value="KZS54387.1"/>
    <property type="molecule type" value="Genomic_DNA"/>
</dbReference>
<reference evidence="3" key="1">
    <citation type="submission" date="2016-04" db="EMBL/GenBank/DDBJ databases">
        <authorList>
            <person name="Strapagiel D."/>
            <person name="Borowka P."/>
            <person name="Marciniak B."/>
            <person name="Bakula Z."/>
            <person name="Van Ingen J."/>
            <person name="Safianowska A."/>
            <person name="Dziadek J."/>
            <person name="Jagielski T."/>
        </authorList>
    </citation>
    <scope>NUCLEOTIDE SEQUENCE [LARGE SCALE GENOMIC DNA]</scope>
    <source>
        <strain evidence="3">1010001458</strain>
    </source>
</reference>
<accession>A0A163SKB6</accession>
<evidence type="ECO:0008006" key="4">
    <source>
        <dbReference type="Google" id="ProtNLM"/>
    </source>
</evidence>
<keyword evidence="3" id="KW-1185">Reference proteome</keyword>
<evidence type="ECO:0000256" key="1">
    <source>
        <dbReference type="SAM" id="Phobius"/>
    </source>
</evidence>
<keyword evidence="1" id="KW-1133">Transmembrane helix</keyword>
<name>A0A163SKB6_9MYCO</name>
<sequence>MTAKSLLSRRSVIRDYLQGAVWVLPTLGIVLGLAAGAALSLIPVKPGSLIDQLMFQGTAGDARGVLIVVSATMITTIGIVFSLTVLSLQIASSQFSVRLLRTFLRDVSNQVVLAIFACTFAYSTGGLHTVGEHASGGAFVPKVAVSGSLALAFVSFAALIYFLHHLMHSIQIDTIMEKVRLRTLGLIDEMYPDPDTPDRQVETPPKPPAEAVPLLAPQSGYLQTVDIDEIAESAAASGHTVQLVAFVGDYVTAGGLLGWCWHRSAKPGPPESDFAQHCLRFVHIGFERTLQQDVRFGLRQLVDIALRALSPAVNDPYTAIQVVHHLSAVESALASRALPNDVRRDSSGELLVWLPYPGFAAYLHVGCAQIRRYGSREPLVLAALLQLLSAVAQNCVDPSRRAAVQTQIALVVRAAHRDLAEESDRAMVVSAAARATEVAEKPGTLAPPSSVFGQVAAAQAAASTIRAADKRGPV</sequence>
<keyword evidence="1" id="KW-0472">Membrane</keyword>
<dbReference type="InterPro" id="IPR018723">
    <property type="entry name" value="DUF2254_membrane"/>
</dbReference>
<feature type="transmembrane region" description="Helical" evidence="1">
    <location>
        <begin position="143"/>
        <end position="163"/>
    </location>
</feature>
<gene>
    <name evidence="2" type="ORF">A4G28_06385</name>
</gene>
<dbReference type="AlphaFoldDB" id="A0A163SKB6"/>
<evidence type="ECO:0000313" key="2">
    <source>
        <dbReference type="EMBL" id="KZS54387.1"/>
    </source>
</evidence>
<comment type="caution">
    <text evidence="2">The sequence shown here is derived from an EMBL/GenBank/DDBJ whole genome shotgun (WGS) entry which is preliminary data.</text>
</comment>
<feature type="transmembrane region" description="Helical" evidence="1">
    <location>
        <begin position="64"/>
        <end position="90"/>
    </location>
</feature>
<protein>
    <recommendedName>
        <fullName evidence="4">DUF2254 domain-containing protein</fullName>
    </recommendedName>
</protein>
<feature type="transmembrane region" description="Helical" evidence="1">
    <location>
        <begin position="21"/>
        <end position="44"/>
    </location>
</feature>
<proteinExistence type="predicted"/>
<dbReference type="Proteomes" id="UP000077342">
    <property type="component" value="Unassembled WGS sequence"/>
</dbReference>